<proteinExistence type="predicted"/>
<evidence type="ECO:0000313" key="2">
    <source>
        <dbReference type="EMBL" id="KZV99413.1"/>
    </source>
</evidence>
<accession>A0A165MKQ2</accession>
<organism evidence="2 3">
    <name type="scientific">Exidia glandulosa HHB12029</name>
    <dbReference type="NCBI Taxonomy" id="1314781"/>
    <lineage>
        <taxon>Eukaryota</taxon>
        <taxon>Fungi</taxon>
        <taxon>Dikarya</taxon>
        <taxon>Basidiomycota</taxon>
        <taxon>Agaricomycotina</taxon>
        <taxon>Agaricomycetes</taxon>
        <taxon>Auriculariales</taxon>
        <taxon>Exidiaceae</taxon>
        <taxon>Exidia</taxon>
    </lineage>
</organism>
<feature type="region of interest" description="Disordered" evidence="1">
    <location>
        <begin position="1"/>
        <end position="35"/>
    </location>
</feature>
<reference evidence="2 3" key="1">
    <citation type="journal article" date="2016" name="Mol. Biol. Evol.">
        <title>Comparative Genomics of Early-Diverging Mushroom-Forming Fungi Provides Insights into the Origins of Lignocellulose Decay Capabilities.</title>
        <authorList>
            <person name="Nagy L.G."/>
            <person name="Riley R."/>
            <person name="Tritt A."/>
            <person name="Adam C."/>
            <person name="Daum C."/>
            <person name="Floudas D."/>
            <person name="Sun H."/>
            <person name="Yadav J.S."/>
            <person name="Pangilinan J."/>
            <person name="Larsson K.H."/>
            <person name="Matsuura K."/>
            <person name="Barry K."/>
            <person name="Labutti K."/>
            <person name="Kuo R."/>
            <person name="Ohm R.A."/>
            <person name="Bhattacharya S.S."/>
            <person name="Shirouzu T."/>
            <person name="Yoshinaga Y."/>
            <person name="Martin F.M."/>
            <person name="Grigoriev I.V."/>
            <person name="Hibbett D.S."/>
        </authorList>
    </citation>
    <scope>NUCLEOTIDE SEQUENCE [LARGE SCALE GENOMIC DNA]</scope>
    <source>
        <strain evidence="2 3">HHB12029</strain>
    </source>
</reference>
<name>A0A165MKQ2_EXIGL</name>
<dbReference type="AlphaFoldDB" id="A0A165MKQ2"/>
<dbReference type="EMBL" id="KV425910">
    <property type="protein sequence ID" value="KZV99413.1"/>
    <property type="molecule type" value="Genomic_DNA"/>
</dbReference>
<evidence type="ECO:0000313" key="3">
    <source>
        <dbReference type="Proteomes" id="UP000077266"/>
    </source>
</evidence>
<dbReference type="InParanoid" id="A0A165MKQ2"/>
<gene>
    <name evidence="2" type="ORF">EXIGLDRAFT_725363</name>
</gene>
<feature type="non-terminal residue" evidence="2">
    <location>
        <position position="87"/>
    </location>
</feature>
<dbReference type="Proteomes" id="UP000077266">
    <property type="component" value="Unassembled WGS sequence"/>
</dbReference>
<keyword evidence="3" id="KW-1185">Reference proteome</keyword>
<sequence length="87" mass="8974">MMLGRMRRTESVIDSSSANAQTDLVPTTPNPSESGLATARVAQGRSGLTWANARNGLCLTTASALRGRLRSGSGEASAQTVLSTAHS</sequence>
<feature type="compositionally biased region" description="Polar residues" evidence="1">
    <location>
        <begin position="12"/>
        <end position="35"/>
    </location>
</feature>
<evidence type="ECO:0000256" key="1">
    <source>
        <dbReference type="SAM" id="MobiDB-lite"/>
    </source>
</evidence>
<protein>
    <submittedName>
        <fullName evidence="2">Uncharacterized protein</fullName>
    </submittedName>
</protein>